<feature type="region of interest" description="Disordered" evidence="1">
    <location>
        <begin position="1"/>
        <end position="31"/>
    </location>
</feature>
<dbReference type="Proteomes" id="UP001596548">
    <property type="component" value="Unassembled WGS sequence"/>
</dbReference>
<dbReference type="RefSeq" id="WP_378975801.1">
    <property type="nucleotide sequence ID" value="NZ_JBHTBJ010000037.1"/>
</dbReference>
<keyword evidence="4" id="KW-1185">Reference proteome</keyword>
<evidence type="ECO:0000259" key="2">
    <source>
        <dbReference type="Pfam" id="PF13699"/>
    </source>
</evidence>
<dbReference type="SUPFAM" id="SSF103088">
    <property type="entry name" value="OmpA-like"/>
    <property type="match status" value="1"/>
</dbReference>
<dbReference type="InterPro" id="IPR025295">
    <property type="entry name" value="eCIS_core_dom"/>
</dbReference>
<proteinExistence type="predicted"/>
<feature type="compositionally biased region" description="Basic and acidic residues" evidence="1">
    <location>
        <begin position="1"/>
        <end position="11"/>
    </location>
</feature>
<sequence length="550" mass="58339">MARNRQAHEGPDFEPAPATKKLPADPAVPRKSLQSELLRLQGAGGNQMVVRMMEAANNAQGAAEHLRERIASQLGRGEPLSRNVQAEAEADLGASMDGVRVHRDTAAAGLAEDLGARAFTTGQDVFFGAGAYDPSSTSGYGLLAHELAHTAQQSDGQVAGKPVGSSLTVSTPHDHDERAADQAADRASAQRAARHSAGAGAAAVGEPSDTAVQRHAHAGADLPSLIQRKATEMSLDFLASGSDVTFTPDGLAFSPATSKNIDYTDFPDGFNGEVRIDAGTTAVVRIGMRIHIFEDNWIINERLDQKVFVDWTVTAAADGKLTIDPTAKVWRGEPSNKSIRAGLTDIGAKNGPGYVMINPVIASGGGSGGVSMVVGRTENAPSQSVSAPFTLSIGVDNIAPPKEPTGTVTIGEISMQKTHDVYFPAPKNGKGQSAVVNDEITKFAVWYSSLSETTRKRIEKGELAVELSAFTSTTGDVAYNEWLSDQRRDSVEQLLRRRAGRDAKIERSRALGKLDTPTPDQKETAEWRKVVITVFDVMSEGEKPPASVAP</sequence>
<dbReference type="InterPro" id="IPR036737">
    <property type="entry name" value="OmpA-like_sf"/>
</dbReference>
<dbReference type="EMBL" id="JBHTBJ010000037">
    <property type="protein sequence ID" value="MFC7278719.1"/>
    <property type="molecule type" value="Genomic_DNA"/>
</dbReference>
<gene>
    <name evidence="3" type="ORF">ACFQS1_32535</name>
</gene>
<feature type="region of interest" description="Disordered" evidence="1">
    <location>
        <begin position="151"/>
        <end position="213"/>
    </location>
</feature>
<feature type="compositionally biased region" description="Low complexity" evidence="1">
    <location>
        <begin position="185"/>
        <end position="203"/>
    </location>
</feature>
<protein>
    <submittedName>
        <fullName evidence="3">DUF4157 domain-containing protein</fullName>
    </submittedName>
</protein>
<evidence type="ECO:0000256" key="1">
    <source>
        <dbReference type="SAM" id="MobiDB-lite"/>
    </source>
</evidence>
<name>A0ABW2I1I7_9ACTN</name>
<evidence type="ECO:0000313" key="3">
    <source>
        <dbReference type="EMBL" id="MFC7278719.1"/>
    </source>
</evidence>
<reference evidence="4" key="1">
    <citation type="journal article" date="2019" name="Int. J. Syst. Evol. Microbiol.">
        <title>The Global Catalogue of Microorganisms (GCM) 10K type strain sequencing project: providing services to taxonomists for standard genome sequencing and annotation.</title>
        <authorList>
            <consortium name="The Broad Institute Genomics Platform"/>
            <consortium name="The Broad Institute Genome Sequencing Center for Infectious Disease"/>
            <person name="Wu L."/>
            <person name="Ma J."/>
        </authorList>
    </citation>
    <scope>NUCLEOTIDE SEQUENCE [LARGE SCALE GENOMIC DNA]</scope>
    <source>
        <strain evidence="4">XZYJT-10</strain>
    </source>
</reference>
<dbReference type="Pfam" id="PF13699">
    <property type="entry name" value="eCIS_core"/>
    <property type="match status" value="1"/>
</dbReference>
<dbReference type="Gene3D" id="3.30.1330.60">
    <property type="entry name" value="OmpA-like domain"/>
    <property type="match status" value="1"/>
</dbReference>
<feature type="compositionally biased region" description="Basic and acidic residues" evidence="1">
    <location>
        <begin position="172"/>
        <end position="184"/>
    </location>
</feature>
<comment type="caution">
    <text evidence="3">The sequence shown here is derived from an EMBL/GenBank/DDBJ whole genome shotgun (WGS) entry which is preliminary data.</text>
</comment>
<feature type="domain" description="eCIS core" evidence="2">
    <location>
        <begin position="79"/>
        <end position="156"/>
    </location>
</feature>
<organism evidence="3 4">
    <name type="scientific">Paractinoplanes rhizophilus</name>
    <dbReference type="NCBI Taxonomy" id="1416877"/>
    <lineage>
        <taxon>Bacteria</taxon>
        <taxon>Bacillati</taxon>
        <taxon>Actinomycetota</taxon>
        <taxon>Actinomycetes</taxon>
        <taxon>Micromonosporales</taxon>
        <taxon>Micromonosporaceae</taxon>
        <taxon>Paractinoplanes</taxon>
    </lineage>
</organism>
<accession>A0ABW2I1I7</accession>
<evidence type="ECO:0000313" key="4">
    <source>
        <dbReference type="Proteomes" id="UP001596548"/>
    </source>
</evidence>